<dbReference type="RefSeq" id="WP_110422920.1">
    <property type="nucleotide sequence ID" value="NZ_QGLP01000004.1"/>
</dbReference>
<evidence type="ECO:0000259" key="4">
    <source>
        <dbReference type="Pfam" id="PF13600"/>
    </source>
</evidence>
<feature type="domain" description="DUF4140" evidence="4">
    <location>
        <begin position="28"/>
        <end position="128"/>
    </location>
</feature>
<evidence type="ECO:0000256" key="2">
    <source>
        <dbReference type="SAM" id="SignalP"/>
    </source>
</evidence>
<feature type="domain" description="DUF4139" evidence="3">
    <location>
        <begin position="214"/>
        <end position="518"/>
    </location>
</feature>
<feature type="coiled-coil region" evidence="1">
    <location>
        <begin position="97"/>
        <end position="124"/>
    </location>
</feature>
<evidence type="ECO:0000259" key="3">
    <source>
        <dbReference type="Pfam" id="PF13598"/>
    </source>
</evidence>
<gene>
    <name evidence="5" type="ORF">DKK79_03900</name>
</gene>
<sequence>MKIKKIALVIALMSGSAWANNSVTLNKVTLFIQGAELQGQSTVSLTKGESEIVLTGIANDINPNSINVGFGENSNVQVLSISLNENYLENLSKDDDIQSIIEKQNQLQEKRDTVEIQLKAVNEQISLLHGNRLDTLAKNGSDNLTAMKNVLDFVKTNLTTTLNEQNRLQKEVDQLDAQISQYQTQLEEKQTNNEKLHNAVIVKVISEKDMTLPITLSYVTTNAGWEPIYDVRVADISSPLELTYKAEIHQNSGLDWQNVDFILATSNPSKDINPPALTPWHIDVYSERNGLFFSKSEKDSWEEYESKSQLNNPDKIGNVNTLGINTRFAVKLPYTIKHASKNNILTLQTKEVKANYQYVSMPKLDSSVYLQAQINDWDKLNLLSGKAHIFFSGNFIGESNISTEKILGTLDFSLGRDKSILISRNRNIKETSTRLLIDNDVSEKYAYTINVKNTKTLPINIVVNDQLPVILNKAVTLDDAKYDGANYDKQTGLLTWKFTLNPNENKDLNLSFKITYPNDKEKDIYGL</sequence>
<dbReference type="InterPro" id="IPR011935">
    <property type="entry name" value="CHP02231"/>
</dbReference>
<dbReference type="Proteomes" id="UP000247483">
    <property type="component" value="Unassembled WGS sequence"/>
</dbReference>
<accession>A0A2V4DY57</accession>
<evidence type="ECO:0000256" key="1">
    <source>
        <dbReference type="SAM" id="Coils"/>
    </source>
</evidence>
<dbReference type="Pfam" id="PF13600">
    <property type="entry name" value="DUF4140"/>
    <property type="match status" value="1"/>
</dbReference>
<dbReference type="PANTHER" id="PTHR31005">
    <property type="entry name" value="DUF4139 DOMAIN-CONTAINING PROTEIN"/>
    <property type="match status" value="1"/>
</dbReference>
<comment type="caution">
    <text evidence="5">The sequence shown here is derived from an EMBL/GenBank/DDBJ whole genome shotgun (WGS) entry which is preliminary data.</text>
</comment>
<evidence type="ECO:0008006" key="7">
    <source>
        <dbReference type="Google" id="ProtNLM"/>
    </source>
</evidence>
<evidence type="ECO:0000313" key="5">
    <source>
        <dbReference type="EMBL" id="PXZ05820.1"/>
    </source>
</evidence>
<feature type="signal peptide" evidence="2">
    <location>
        <begin position="1"/>
        <end position="19"/>
    </location>
</feature>
<keyword evidence="2" id="KW-0732">Signal</keyword>
<reference evidence="5 6" key="1">
    <citation type="submission" date="2018-05" db="EMBL/GenBank/DDBJ databases">
        <title>Reference genomes for bee gut microbiota database.</title>
        <authorList>
            <person name="Ellegaard K.M."/>
        </authorList>
    </citation>
    <scope>NUCLEOTIDE SEQUENCE [LARGE SCALE GENOMIC DNA]</scope>
    <source>
        <strain evidence="5 6">ESL0177</strain>
    </source>
</reference>
<name>A0A2V4DY57_9GAMM</name>
<dbReference type="NCBIfam" id="TIGR02231">
    <property type="entry name" value="mucoidy inhibitor MuiA family protein"/>
    <property type="match status" value="1"/>
</dbReference>
<dbReference type="EMBL" id="QGLP01000004">
    <property type="protein sequence ID" value="PXZ05820.1"/>
    <property type="molecule type" value="Genomic_DNA"/>
</dbReference>
<evidence type="ECO:0000313" key="6">
    <source>
        <dbReference type="Proteomes" id="UP000247483"/>
    </source>
</evidence>
<organism evidence="5 6">
    <name type="scientific">Gilliamella apicola</name>
    <dbReference type="NCBI Taxonomy" id="1196095"/>
    <lineage>
        <taxon>Bacteria</taxon>
        <taxon>Pseudomonadati</taxon>
        <taxon>Pseudomonadota</taxon>
        <taxon>Gammaproteobacteria</taxon>
        <taxon>Orbales</taxon>
        <taxon>Orbaceae</taxon>
        <taxon>Gilliamella</taxon>
    </lineage>
</organism>
<dbReference type="InterPro" id="IPR037291">
    <property type="entry name" value="DUF4139"/>
</dbReference>
<dbReference type="PANTHER" id="PTHR31005:SF8">
    <property type="entry name" value="DUF4139 DOMAIN-CONTAINING PROTEIN"/>
    <property type="match status" value="1"/>
</dbReference>
<dbReference type="InterPro" id="IPR025554">
    <property type="entry name" value="DUF4140"/>
</dbReference>
<feature type="coiled-coil region" evidence="1">
    <location>
        <begin position="158"/>
        <end position="199"/>
    </location>
</feature>
<protein>
    <recommendedName>
        <fullName evidence="7">Mucoidy inhibitor MuiA family protein</fullName>
    </recommendedName>
</protein>
<feature type="chain" id="PRO_5015961243" description="Mucoidy inhibitor MuiA family protein" evidence="2">
    <location>
        <begin position="20"/>
        <end position="527"/>
    </location>
</feature>
<dbReference type="Pfam" id="PF13598">
    <property type="entry name" value="DUF4139"/>
    <property type="match status" value="1"/>
</dbReference>
<proteinExistence type="predicted"/>
<keyword evidence="1" id="KW-0175">Coiled coil</keyword>
<dbReference type="AlphaFoldDB" id="A0A2V4DY57"/>